<dbReference type="GO" id="GO:0008234">
    <property type="term" value="F:cysteine-type peptidase activity"/>
    <property type="evidence" value="ECO:0007669"/>
    <property type="project" value="InterPro"/>
</dbReference>
<keyword evidence="5 7" id="KW-1133">Transmembrane helix</keyword>
<keyword evidence="12" id="KW-1185">Reference proteome</keyword>
<dbReference type="CDD" id="cd18567">
    <property type="entry name" value="ABC_6TM_CvaB_RaxB_like"/>
    <property type="match status" value="1"/>
</dbReference>
<dbReference type="EC" id="3.4.-.-" evidence="11"/>
<dbReference type="InterPro" id="IPR033838">
    <property type="entry name" value="CvaB_peptidase"/>
</dbReference>
<keyword evidence="4" id="KW-0067">ATP-binding</keyword>
<evidence type="ECO:0000256" key="5">
    <source>
        <dbReference type="ARBA" id="ARBA00022989"/>
    </source>
</evidence>
<feature type="transmembrane region" description="Helical" evidence="7">
    <location>
        <begin position="311"/>
        <end position="329"/>
    </location>
</feature>
<evidence type="ECO:0000256" key="2">
    <source>
        <dbReference type="ARBA" id="ARBA00022692"/>
    </source>
</evidence>
<keyword evidence="3" id="KW-0547">Nucleotide-binding</keyword>
<gene>
    <name evidence="11" type="ORF">GEAM_3400</name>
</gene>
<dbReference type="Gene3D" id="3.40.50.300">
    <property type="entry name" value="P-loop containing nucleotide triphosphate hydrolases"/>
    <property type="match status" value="1"/>
</dbReference>
<dbReference type="PROSITE" id="PS50893">
    <property type="entry name" value="ABC_TRANSPORTER_2"/>
    <property type="match status" value="1"/>
</dbReference>
<evidence type="ECO:0000256" key="7">
    <source>
        <dbReference type="SAM" id="Phobius"/>
    </source>
</evidence>
<evidence type="ECO:0000313" key="12">
    <source>
        <dbReference type="Proteomes" id="UP000028640"/>
    </source>
</evidence>
<dbReference type="EC" id="3.6.1.3" evidence="11"/>
<evidence type="ECO:0000256" key="6">
    <source>
        <dbReference type="ARBA" id="ARBA00023136"/>
    </source>
</evidence>
<name>A0A085G542_EWIA3</name>
<dbReference type="AlphaFoldDB" id="A0A085G542"/>
<dbReference type="PANTHER" id="PTHR24221">
    <property type="entry name" value="ATP-BINDING CASSETTE SUB-FAMILY B"/>
    <property type="match status" value="1"/>
</dbReference>
<dbReference type="PROSITE" id="PS50990">
    <property type="entry name" value="PEPTIDASE_C39"/>
    <property type="match status" value="1"/>
</dbReference>
<dbReference type="Gene3D" id="3.90.70.10">
    <property type="entry name" value="Cysteine proteinases"/>
    <property type="match status" value="1"/>
</dbReference>
<dbReference type="SMART" id="SM00382">
    <property type="entry name" value="AAA"/>
    <property type="match status" value="1"/>
</dbReference>
<dbReference type="EMBL" id="JMPJ01000066">
    <property type="protein sequence ID" value="KFC78837.1"/>
    <property type="molecule type" value="Genomic_DNA"/>
</dbReference>
<dbReference type="Pfam" id="PF00664">
    <property type="entry name" value="ABC_membrane"/>
    <property type="match status" value="1"/>
</dbReference>
<feature type="domain" description="Peptidase C39" evidence="10">
    <location>
        <begin position="26"/>
        <end position="145"/>
    </location>
</feature>
<dbReference type="Proteomes" id="UP000028640">
    <property type="component" value="Unassembled WGS sequence"/>
</dbReference>
<evidence type="ECO:0000256" key="1">
    <source>
        <dbReference type="ARBA" id="ARBA00004651"/>
    </source>
</evidence>
<dbReference type="EC" id="3.6.1.15" evidence="11"/>
<dbReference type="CDD" id="cd02419">
    <property type="entry name" value="Peptidase_C39C"/>
    <property type="match status" value="1"/>
</dbReference>
<feature type="domain" description="ABC transmembrane type-1" evidence="9">
    <location>
        <begin position="179"/>
        <end position="458"/>
    </location>
</feature>
<dbReference type="GeneID" id="78382065"/>
<evidence type="ECO:0000259" key="8">
    <source>
        <dbReference type="PROSITE" id="PS50893"/>
    </source>
</evidence>
<dbReference type="Pfam" id="PF03412">
    <property type="entry name" value="Peptidase_C39"/>
    <property type="match status" value="1"/>
</dbReference>
<proteinExistence type="predicted"/>
<dbReference type="SUPFAM" id="SSF52540">
    <property type="entry name" value="P-loop containing nucleoside triphosphate hydrolases"/>
    <property type="match status" value="1"/>
</dbReference>
<evidence type="ECO:0000259" key="9">
    <source>
        <dbReference type="PROSITE" id="PS50929"/>
    </source>
</evidence>
<evidence type="ECO:0000259" key="10">
    <source>
        <dbReference type="PROSITE" id="PS50990"/>
    </source>
</evidence>
<dbReference type="PROSITE" id="PS50929">
    <property type="entry name" value="ABC_TM1F"/>
    <property type="match status" value="1"/>
</dbReference>
<dbReference type="OrthoDB" id="6828292at2"/>
<comment type="caution">
    <text evidence="11">The sequence shown here is derived from an EMBL/GenBank/DDBJ whole genome shotgun (WGS) entry which is preliminary data.</text>
</comment>
<evidence type="ECO:0000256" key="3">
    <source>
        <dbReference type="ARBA" id="ARBA00022741"/>
    </source>
</evidence>
<protein>
    <submittedName>
        <fullName evidence="11">Putative secretion ATPase</fullName>
        <ecNumber evidence="11">3.4.-.-</ecNumber>
        <ecNumber evidence="11">3.4.22.-</ecNumber>
        <ecNumber evidence="11">3.6.1.15</ecNumber>
        <ecNumber evidence="11">3.6.1.3</ecNumber>
    </submittedName>
</protein>
<feature type="domain" description="ABC transporter" evidence="8">
    <location>
        <begin position="492"/>
        <end position="704"/>
    </location>
</feature>
<dbReference type="STRING" id="910964.GEAM_3400"/>
<dbReference type="InterPro" id="IPR003593">
    <property type="entry name" value="AAA+_ATPase"/>
</dbReference>
<dbReference type="GO" id="GO:0034040">
    <property type="term" value="F:ATPase-coupled lipid transmembrane transporter activity"/>
    <property type="evidence" value="ECO:0007669"/>
    <property type="project" value="TreeGrafter"/>
</dbReference>
<dbReference type="Gene3D" id="1.20.1560.10">
    <property type="entry name" value="ABC transporter type 1, transmembrane domain"/>
    <property type="match status" value="1"/>
</dbReference>
<feature type="transmembrane region" description="Helical" evidence="7">
    <location>
        <begin position="212"/>
        <end position="233"/>
    </location>
</feature>
<dbReference type="InterPro" id="IPR039421">
    <property type="entry name" value="Type_1_exporter"/>
</dbReference>
<dbReference type="GO" id="GO:0006508">
    <property type="term" value="P:proteolysis"/>
    <property type="evidence" value="ECO:0007669"/>
    <property type="project" value="InterPro"/>
</dbReference>
<organism evidence="11 12">
    <name type="scientific">Ewingella americana (strain ATCC 33852 / DSM 4580 / CCUG 14506 / JCM 5911 / LMG 7869 / NCTC 12157 / CDC 1468-78)</name>
    <dbReference type="NCBI Taxonomy" id="910964"/>
    <lineage>
        <taxon>Bacteria</taxon>
        <taxon>Pseudomonadati</taxon>
        <taxon>Pseudomonadota</taxon>
        <taxon>Gammaproteobacteria</taxon>
        <taxon>Enterobacterales</taxon>
        <taxon>Yersiniaceae</taxon>
        <taxon>Ewingella</taxon>
    </lineage>
</organism>
<dbReference type="InterPro" id="IPR005074">
    <property type="entry name" value="Peptidase_C39"/>
</dbReference>
<comment type="subcellular location">
    <subcellularLocation>
        <location evidence="1">Cell membrane</location>
        <topology evidence="1">Multi-pass membrane protein</topology>
    </subcellularLocation>
</comment>
<dbReference type="EC" id="3.4.22.-" evidence="11"/>
<dbReference type="PANTHER" id="PTHR24221:SF606">
    <property type="entry name" value="COLICIN V SECRETION-PROCESSING ATP-BINDING PROTEIN"/>
    <property type="match status" value="1"/>
</dbReference>
<keyword evidence="2 7" id="KW-0812">Transmembrane</keyword>
<evidence type="ECO:0000313" key="11">
    <source>
        <dbReference type="EMBL" id="KFC78837.1"/>
    </source>
</evidence>
<dbReference type="GO" id="GO:0016887">
    <property type="term" value="F:ATP hydrolysis activity"/>
    <property type="evidence" value="ECO:0007669"/>
    <property type="project" value="InterPro"/>
</dbReference>
<dbReference type="InterPro" id="IPR027417">
    <property type="entry name" value="P-loop_NTPase"/>
</dbReference>
<keyword evidence="6 7" id="KW-0472">Membrane</keyword>
<reference evidence="11 12" key="1">
    <citation type="submission" date="2014-05" db="EMBL/GenBank/DDBJ databases">
        <title>ATOL: Assembling a taxonomically balanced genome-scale reconstruction of the evolutionary history of the Enterobacteriaceae.</title>
        <authorList>
            <person name="Plunkett G.III."/>
            <person name="Neeno-Eckwall E.C."/>
            <person name="Glasner J.D."/>
            <person name="Perna N.T."/>
        </authorList>
    </citation>
    <scope>NUCLEOTIDE SEQUENCE [LARGE SCALE GENOMIC DNA]</scope>
    <source>
        <strain evidence="11 12">ATCC 33852</strain>
    </source>
</reference>
<sequence length="705" mass="78275">MKNNAFDYIVQKMNFGFKRKVPHILQTEMSECGLACLAMVCGYYGLNIDMFNFRQKFSVSSHGATLNAIVQSATAVNLKSRSLALDMDEIKQLKLPCILHWDMNHFVVLVKVKRSGYVIHDPAFGKRIISHQDMSKHFTGVALELWPDSKFQKETLKTRVKLMGLAKSVVGLKGALTKIFFLSIVIEAINLLTPVGTQLVTDHVIQAKDLSLLSVICIGLLTAIIFSAFVSMLRGWVSLVIDSLIDIQWKNSFFDHLIRLPLSFFEKRHLGDIQSRFSSLDTIRSTFTNSVIGGVIDGIMTLGLIGMMVAYGGWLCWVVVGFTALYAIMRLATYDFYRRLSEEKIVKDAKAGSHFMETLYGVATIKALGLNHKRSRFWLNLNIDATNTGIRLNRFTMLFSGVNTFITAIDQVAILWLGAVMVVDNAMTLGMFMAFNAYRGQFSGRASNLIDLFLQLRMLSLHNDRISDIVFTEAEPEAPARQVFPPNKPISFEIKGLSFQYDPLSRPIFSDLSFNITPGDSVAIVGPSGVGKTTLLKVMTGLLAPTQGTVLADGLDINKIGVNNYRESISCVLQEDKLFSGSIADNIVSFDVEPDRELMLACAVYCNIHNEIMQMSMGYETLIGELGSGLSGGQKQRLLIARALYRKPNIIFMDEATSHLDLDNEEVINKSISQLQITRIIVAHRPSTIASANRVITLGEAVAAP</sequence>
<accession>A0A085G542</accession>
<dbReference type="Pfam" id="PF00005">
    <property type="entry name" value="ABC_tran"/>
    <property type="match status" value="1"/>
</dbReference>
<dbReference type="RefSeq" id="WP_034793774.1">
    <property type="nucleotide sequence ID" value="NZ_JMPJ01000066.1"/>
</dbReference>
<dbReference type="InterPro" id="IPR017871">
    <property type="entry name" value="ABC_transporter-like_CS"/>
</dbReference>
<dbReference type="InterPro" id="IPR011527">
    <property type="entry name" value="ABC1_TM_dom"/>
</dbReference>
<dbReference type="InterPro" id="IPR003439">
    <property type="entry name" value="ABC_transporter-like_ATP-bd"/>
</dbReference>
<evidence type="ECO:0000256" key="4">
    <source>
        <dbReference type="ARBA" id="ARBA00022840"/>
    </source>
</evidence>
<dbReference type="InterPro" id="IPR036640">
    <property type="entry name" value="ABC1_TM_sf"/>
</dbReference>
<dbReference type="GO" id="GO:0005524">
    <property type="term" value="F:ATP binding"/>
    <property type="evidence" value="ECO:0007669"/>
    <property type="project" value="UniProtKB-KW"/>
</dbReference>
<dbReference type="SUPFAM" id="SSF90123">
    <property type="entry name" value="ABC transporter transmembrane region"/>
    <property type="match status" value="1"/>
</dbReference>
<dbReference type="PROSITE" id="PS00211">
    <property type="entry name" value="ABC_TRANSPORTER_1"/>
    <property type="match status" value="1"/>
</dbReference>
<dbReference type="eggNOG" id="COG2274">
    <property type="taxonomic scope" value="Bacteria"/>
</dbReference>
<dbReference type="GO" id="GO:0005886">
    <property type="term" value="C:plasma membrane"/>
    <property type="evidence" value="ECO:0007669"/>
    <property type="project" value="UniProtKB-SubCell"/>
</dbReference>
<keyword evidence="11" id="KW-0378">Hydrolase</keyword>
<dbReference type="GO" id="GO:0140359">
    <property type="term" value="F:ABC-type transporter activity"/>
    <property type="evidence" value="ECO:0007669"/>
    <property type="project" value="InterPro"/>
</dbReference>